<evidence type="ECO:0000256" key="4">
    <source>
        <dbReference type="ARBA" id="ARBA00022741"/>
    </source>
</evidence>
<reference evidence="12" key="1">
    <citation type="submission" date="2016-10" db="EMBL/GenBank/DDBJ databases">
        <authorList>
            <person name="Varghese N."/>
            <person name="Submissions S."/>
        </authorList>
    </citation>
    <scope>NUCLEOTIDE SEQUENCE [LARGE SCALE GENOMIC DNA]</scope>
    <source>
        <strain evidence="12">ATCC 25963</strain>
    </source>
</reference>
<dbReference type="PROSITE" id="PS50263">
    <property type="entry name" value="CN_HYDROLASE"/>
    <property type="match status" value="1"/>
</dbReference>
<dbReference type="HAMAP" id="MF_02090">
    <property type="entry name" value="NadE_glutamine_dep"/>
    <property type="match status" value="1"/>
</dbReference>
<evidence type="ECO:0000256" key="3">
    <source>
        <dbReference type="ARBA" id="ARBA00022598"/>
    </source>
</evidence>
<comment type="caution">
    <text evidence="7">Lacks conserved residue(s) required for the propagation of feature annotation.</text>
</comment>
<dbReference type="EC" id="6.3.5.1" evidence="7 8"/>
<dbReference type="PANTHER" id="PTHR23090:SF9">
    <property type="entry name" value="GLUTAMINE-DEPENDENT NAD(+) SYNTHETASE"/>
    <property type="match status" value="1"/>
</dbReference>
<accession>A0A1I2EAW2</accession>
<evidence type="ECO:0000256" key="2">
    <source>
        <dbReference type="ARBA" id="ARBA00007145"/>
    </source>
</evidence>
<dbReference type="GO" id="GO:0003952">
    <property type="term" value="F:NAD+ synthase (glutamine-hydrolyzing) activity"/>
    <property type="evidence" value="ECO:0007669"/>
    <property type="project" value="UniProtKB-UniRule"/>
</dbReference>
<dbReference type="PIRSF" id="PIRSF006630">
    <property type="entry name" value="NADS_GAT"/>
    <property type="match status" value="1"/>
</dbReference>
<sequence>MHLVRVAAAALNQTPLDWDGNQARILEAIRLARRQGVAVLCLPELCIPGYGCEDAFFSRGTILESWRVLQELLPETKGIVVALGLPIMHRAANYNAVCLVADGHIVGLVGKRFLAGDGIHYEPRWFKGWPAGKFVQWEHDGHSYPLGDQIFEVGGLRIGFEICEDAWVPNRPGVELASQGVDVICNPSASHFAFGKHEVRKQIVLNASRSFRATYVYSNFIGNEAGRVIYDGECMIASSGHLVAEGPRLGYGDVYLTSAVVDVDLARMVHARTTYAPTVDDNVRRITRFDMKLPTADLPPHTVAPDDALRNDKREEFSRAVALGLFDYLRKSRSRGFVVSLSGGADSAAVAYLVHLMVTLATQELGVEATCARLGLPEGACTTPRAIVRALLTCVYQATANSSDTTRNAARAVAEAVGAEFLEFDVEPLVRAYVRTVEGAIGRELGWKSDDIALQNIQARARAPGVWLLANLRGALLLATSNRSEAAVGYATMDGDTCGGLSPIAGIDKAFLRQWLRWVEHEGPAGVGPTPALRAVNVQAPTAELRPAGAKQTDEDDLMPYPILDVIERAAIRDKLAPKEVYRVLASRFPEHGRAQLLLWIKRFFRLWSQNQWKRERYAPSFHLDDENLDPKTWCRFPILSGGFARELAELENVVPREG</sequence>
<dbReference type="STRING" id="54.SAMN02745121_05960"/>
<evidence type="ECO:0000256" key="9">
    <source>
        <dbReference type="RuleBase" id="RU003811"/>
    </source>
</evidence>
<keyword evidence="3 7" id="KW-0436">Ligase</keyword>
<comment type="similarity">
    <text evidence="9">Belongs to the NAD synthetase family.</text>
</comment>
<dbReference type="InterPro" id="IPR003694">
    <property type="entry name" value="NAD_synthase"/>
</dbReference>
<dbReference type="CDD" id="cd00553">
    <property type="entry name" value="NAD_synthase"/>
    <property type="match status" value="1"/>
</dbReference>
<feature type="binding site" evidence="7">
    <location>
        <position position="456"/>
    </location>
    <ligand>
        <name>deamido-NAD(+)</name>
        <dbReference type="ChEBI" id="CHEBI:58437"/>
        <note>ligand shared between two neighboring subunits</note>
    </ligand>
</feature>
<feature type="binding site" evidence="7">
    <location>
        <position position="480"/>
    </location>
    <ligand>
        <name>ATP</name>
        <dbReference type="ChEBI" id="CHEBI:30616"/>
    </ligand>
</feature>
<dbReference type="AlphaFoldDB" id="A0A1I2EAW2"/>
<dbReference type="GO" id="GO:0008795">
    <property type="term" value="F:NAD+ synthase activity"/>
    <property type="evidence" value="ECO:0007669"/>
    <property type="project" value="UniProtKB-UniRule"/>
</dbReference>
<dbReference type="InterPro" id="IPR014729">
    <property type="entry name" value="Rossmann-like_a/b/a_fold"/>
</dbReference>
<dbReference type="RefSeq" id="WP_096332555.1">
    <property type="nucleotide sequence ID" value="NZ_FOMX01000022.1"/>
</dbReference>
<dbReference type="Gene3D" id="3.40.50.620">
    <property type="entry name" value="HUPs"/>
    <property type="match status" value="1"/>
</dbReference>
<feature type="domain" description="CN hydrolase" evidence="10">
    <location>
        <begin position="4"/>
        <end position="265"/>
    </location>
</feature>
<feature type="binding site" evidence="7">
    <location>
        <position position="485"/>
    </location>
    <ligand>
        <name>deamido-NAD(+)</name>
        <dbReference type="ChEBI" id="CHEBI:58437"/>
        <note>ligand shared between two neighboring subunits</note>
    </ligand>
</feature>
<evidence type="ECO:0000256" key="8">
    <source>
        <dbReference type="PIRNR" id="PIRNR006630"/>
    </source>
</evidence>
<dbReference type="OrthoDB" id="9799210at2"/>
<dbReference type="GO" id="GO:0005737">
    <property type="term" value="C:cytoplasm"/>
    <property type="evidence" value="ECO:0007669"/>
    <property type="project" value="InterPro"/>
</dbReference>
<dbReference type="GO" id="GO:0004359">
    <property type="term" value="F:glutaminase activity"/>
    <property type="evidence" value="ECO:0007669"/>
    <property type="project" value="InterPro"/>
</dbReference>
<comment type="function">
    <text evidence="7">Catalyzes the ATP-dependent amidation of deamido-NAD to form NAD. Uses L-glutamine as a nitrogen source.</text>
</comment>
<dbReference type="Pfam" id="PF00795">
    <property type="entry name" value="CN_hydrolase"/>
    <property type="match status" value="1"/>
</dbReference>
<feature type="active site" description="For glutaminase activity" evidence="7">
    <location>
        <position position="111"/>
    </location>
</feature>
<evidence type="ECO:0000313" key="12">
    <source>
        <dbReference type="Proteomes" id="UP000199400"/>
    </source>
</evidence>
<protein>
    <recommendedName>
        <fullName evidence="7 8">Glutamine-dependent NAD(+) synthetase</fullName>
        <ecNumber evidence="7 8">6.3.5.1</ecNumber>
    </recommendedName>
    <alternativeName>
        <fullName evidence="7 8">NAD(+) synthase [glutamine-hydrolyzing]</fullName>
    </alternativeName>
</protein>
<keyword evidence="4 7" id="KW-0547">Nucleotide-binding</keyword>
<dbReference type="CDD" id="cd07570">
    <property type="entry name" value="GAT_Gln-NAD-synth"/>
    <property type="match status" value="1"/>
</dbReference>
<dbReference type="InterPro" id="IPR014445">
    <property type="entry name" value="Gln-dep_NAD_synthase"/>
</dbReference>
<feature type="active site" description="Nucleophile; for glutaminase activity" evidence="7">
    <location>
        <position position="163"/>
    </location>
</feature>
<dbReference type="SUPFAM" id="SSF52402">
    <property type="entry name" value="Adenine nucleotide alpha hydrolases-like"/>
    <property type="match status" value="1"/>
</dbReference>
<name>A0A1I2EAW2_9BACT</name>
<dbReference type="Pfam" id="PF02540">
    <property type="entry name" value="NAD_synthase"/>
    <property type="match status" value="1"/>
</dbReference>
<feature type="active site" description="Proton acceptor; for glutaminase activity" evidence="7">
    <location>
        <position position="44"/>
    </location>
</feature>
<dbReference type="Gene3D" id="3.60.110.10">
    <property type="entry name" value="Carbon-nitrogen hydrolase"/>
    <property type="match status" value="1"/>
</dbReference>
<feature type="binding site" evidence="7">
    <location>
        <position position="614"/>
    </location>
    <ligand>
        <name>deamido-NAD(+)</name>
        <dbReference type="ChEBI" id="CHEBI:58437"/>
        <note>ligand shared between two neighboring subunits</note>
    </ligand>
</feature>
<organism evidence="11 12">
    <name type="scientific">Nannocystis exedens</name>
    <dbReference type="NCBI Taxonomy" id="54"/>
    <lineage>
        <taxon>Bacteria</taxon>
        <taxon>Pseudomonadati</taxon>
        <taxon>Myxococcota</taxon>
        <taxon>Polyangia</taxon>
        <taxon>Nannocystales</taxon>
        <taxon>Nannocystaceae</taxon>
        <taxon>Nannocystis</taxon>
    </lineage>
</organism>
<feature type="binding site" evidence="7">
    <location>
        <position position="196"/>
    </location>
    <ligand>
        <name>L-glutamine</name>
        <dbReference type="ChEBI" id="CHEBI:58359"/>
    </ligand>
</feature>
<keyword evidence="12" id="KW-1185">Reference proteome</keyword>
<comment type="catalytic activity">
    <reaction evidence="7 8">
        <text>deamido-NAD(+) + L-glutamine + ATP + H2O = L-glutamate + AMP + diphosphate + NAD(+) + H(+)</text>
        <dbReference type="Rhea" id="RHEA:24384"/>
        <dbReference type="ChEBI" id="CHEBI:15377"/>
        <dbReference type="ChEBI" id="CHEBI:15378"/>
        <dbReference type="ChEBI" id="CHEBI:29985"/>
        <dbReference type="ChEBI" id="CHEBI:30616"/>
        <dbReference type="ChEBI" id="CHEBI:33019"/>
        <dbReference type="ChEBI" id="CHEBI:57540"/>
        <dbReference type="ChEBI" id="CHEBI:58359"/>
        <dbReference type="ChEBI" id="CHEBI:58437"/>
        <dbReference type="ChEBI" id="CHEBI:456215"/>
        <dbReference type="EC" id="6.3.5.1"/>
    </reaction>
</comment>
<keyword evidence="6 7" id="KW-0520">NAD</keyword>
<dbReference type="SUPFAM" id="SSF56317">
    <property type="entry name" value="Carbon-nitrogen hydrolase"/>
    <property type="match status" value="1"/>
</dbReference>
<evidence type="ECO:0000256" key="1">
    <source>
        <dbReference type="ARBA" id="ARBA00005188"/>
    </source>
</evidence>
<evidence type="ECO:0000259" key="10">
    <source>
        <dbReference type="PROSITE" id="PS50263"/>
    </source>
</evidence>
<evidence type="ECO:0000256" key="7">
    <source>
        <dbReference type="HAMAP-Rule" id="MF_02090"/>
    </source>
</evidence>
<dbReference type="UniPathway" id="UPA00253">
    <property type="reaction ID" value="UER00334"/>
</dbReference>
<dbReference type="Proteomes" id="UP000199400">
    <property type="component" value="Unassembled WGS sequence"/>
</dbReference>
<dbReference type="EMBL" id="FOMX01000022">
    <property type="protein sequence ID" value="SFE89628.1"/>
    <property type="molecule type" value="Genomic_DNA"/>
</dbReference>
<evidence type="ECO:0000256" key="6">
    <source>
        <dbReference type="ARBA" id="ARBA00023027"/>
    </source>
</evidence>
<dbReference type="PANTHER" id="PTHR23090">
    <property type="entry name" value="NH 3 /GLUTAMINE-DEPENDENT NAD + SYNTHETASE"/>
    <property type="match status" value="1"/>
</dbReference>
<gene>
    <name evidence="7" type="primary">nadE</name>
    <name evidence="11" type="ORF">SAMN02745121_05960</name>
</gene>
<dbReference type="GO" id="GO:0005524">
    <property type="term" value="F:ATP binding"/>
    <property type="evidence" value="ECO:0007669"/>
    <property type="project" value="UniProtKB-UniRule"/>
</dbReference>
<evidence type="ECO:0000256" key="5">
    <source>
        <dbReference type="ARBA" id="ARBA00022840"/>
    </source>
</evidence>
<dbReference type="InterPro" id="IPR022310">
    <property type="entry name" value="NAD/GMP_synthase"/>
</dbReference>
<dbReference type="InterPro" id="IPR003010">
    <property type="entry name" value="C-N_Hydrolase"/>
</dbReference>
<evidence type="ECO:0000313" key="11">
    <source>
        <dbReference type="EMBL" id="SFE89628.1"/>
    </source>
</evidence>
<dbReference type="InterPro" id="IPR036526">
    <property type="entry name" value="C-N_Hydrolase_sf"/>
</dbReference>
<keyword evidence="5 7" id="KW-0067">ATP-binding</keyword>
<comment type="similarity">
    <text evidence="2 7 8">In the C-terminal section; belongs to the NAD synthetase family.</text>
</comment>
<proteinExistence type="inferred from homology"/>
<comment type="pathway">
    <text evidence="1 7 8">Cofactor biosynthesis; NAD(+) biosynthesis; NAD(+) from deamido-NAD(+) (L-Gln route): step 1/1.</text>
</comment>
<dbReference type="GO" id="GO:0009435">
    <property type="term" value="P:NAD+ biosynthetic process"/>
    <property type="evidence" value="ECO:0007669"/>
    <property type="project" value="UniProtKB-UniRule"/>
</dbReference>
<dbReference type="NCBIfam" id="TIGR00552">
    <property type="entry name" value="nadE"/>
    <property type="match status" value="1"/>
</dbReference>
<feature type="binding site" evidence="7">
    <location>
        <position position="190"/>
    </location>
    <ligand>
        <name>L-glutamine</name>
        <dbReference type="ChEBI" id="CHEBI:58359"/>
    </ligand>
</feature>